<gene>
    <name evidence="1" type="ORF">SAMN04488002_1055</name>
</gene>
<keyword evidence="2" id="KW-1185">Reference proteome</keyword>
<dbReference type="AlphaFoldDB" id="A0A1I6G8K6"/>
<evidence type="ECO:0000313" key="1">
    <source>
        <dbReference type="EMBL" id="SFR38471.1"/>
    </source>
</evidence>
<accession>A0A1I6G8K6</accession>
<reference evidence="2" key="1">
    <citation type="submission" date="2016-10" db="EMBL/GenBank/DDBJ databases">
        <authorList>
            <person name="Varghese N."/>
            <person name="Submissions S."/>
        </authorList>
    </citation>
    <scope>NUCLEOTIDE SEQUENCE [LARGE SCALE GENOMIC DNA]</scope>
    <source>
        <strain evidence="2">DSM 26921</strain>
    </source>
</reference>
<organism evidence="1 2">
    <name type="scientific">Litoreibacter janthinus</name>
    <dbReference type="NCBI Taxonomy" id="670154"/>
    <lineage>
        <taxon>Bacteria</taxon>
        <taxon>Pseudomonadati</taxon>
        <taxon>Pseudomonadota</taxon>
        <taxon>Alphaproteobacteria</taxon>
        <taxon>Rhodobacterales</taxon>
        <taxon>Roseobacteraceae</taxon>
        <taxon>Litoreibacter</taxon>
    </lineage>
</organism>
<protein>
    <submittedName>
        <fullName evidence="1">Uncharacterized protein</fullName>
    </submittedName>
</protein>
<evidence type="ECO:0000313" key="2">
    <source>
        <dbReference type="Proteomes" id="UP000199658"/>
    </source>
</evidence>
<dbReference type="STRING" id="670154.SAMN04488002_1055"/>
<sequence>MNFILPNQALRTLEAQQLDKYLAQASAFMAEHFAPLCCHLDDITRRTVARITYDDGVNQGLTTVRDHLKFLTARMFLGQAFCDNPLFAGRIDALGVRRANGKLIGDVGLDLLLELVDEIQEARDTDLRSVQTTRAALSHIYATCPDTPRFGTIHELVSQCWPNSLSDVTGPQFRAFGERPYNAVISAGGQACDATAFLALSVQFGHVWDSDPLYQWGHVALQTDKPLNERRDVMRVALQGHLDRLIQTGEQHD</sequence>
<name>A0A1I6G8K6_9RHOB</name>
<dbReference type="EMBL" id="FOYO01000001">
    <property type="protein sequence ID" value="SFR38471.1"/>
    <property type="molecule type" value="Genomic_DNA"/>
</dbReference>
<proteinExistence type="predicted"/>
<dbReference type="Proteomes" id="UP000199658">
    <property type="component" value="Unassembled WGS sequence"/>
</dbReference>